<name>A0A7J6HPG5_CANSA</name>
<dbReference type="Proteomes" id="UP000583929">
    <property type="component" value="Unassembled WGS sequence"/>
</dbReference>
<dbReference type="GO" id="GO:0003924">
    <property type="term" value="F:GTPase activity"/>
    <property type="evidence" value="ECO:0007669"/>
    <property type="project" value="TreeGrafter"/>
</dbReference>
<evidence type="ECO:0000313" key="3">
    <source>
        <dbReference type="EMBL" id="KAF4397166.1"/>
    </source>
</evidence>
<sequence length="111" mass="11897">MTRIMFPLAVVNLTVIALPGLTKVVVVAEGQPETIVEDIENMVPPYVEKPNSIILAISPVNQDTATSDAIKLAREVDPLGERIFGVLTKLDLMDKGTNAVDASILASSMHN</sequence>
<dbReference type="InterPro" id="IPR030381">
    <property type="entry name" value="G_DYNAMIN_dom"/>
</dbReference>
<evidence type="ECO:0000313" key="4">
    <source>
        <dbReference type="Proteomes" id="UP000583929"/>
    </source>
</evidence>
<dbReference type="PANTHER" id="PTHR11566">
    <property type="entry name" value="DYNAMIN"/>
    <property type="match status" value="1"/>
</dbReference>
<reference evidence="3 4" key="1">
    <citation type="journal article" date="2020" name="bioRxiv">
        <title>Sequence and annotation of 42 cannabis genomes reveals extensive copy number variation in cannabinoid synthesis and pathogen resistance genes.</title>
        <authorList>
            <person name="Mckernan K.J."/>
            <person name="Helbert Y."/>
            <person name="Kane L.T."/>
            <person name="Ebling H."/>
            <person name="Zhang L."/>
            <person name="Liu B."/>
            <person name="Eaton Z."/>
            <person name="Mclaughlin S."/>
            <person name="Kingan S."/>
            <person name="Baybayan P."/>
            <person name="Concepcion G."/>
            <person name="Jordan M."/>
            <person name="Riva A."/>
            <person name="Barbazuk W."/>
            <person name="Harkins T."/>
        </authorList>
    </citation>
    <scope>NUCLEOTIDE SEQUENCE [LARGE SCALE GENOMIC DNA]</scope>
    <source>
        <strain evidence="4">cv. Jamaican Lion 4</strain>
        <tissue evidence="3">Leaf</tissue>
    </source>
</reference>
<dbReference type="InterPro" id="IPR045063">
    <property type="entry name" value="Dynamin_N"/>
</dbReference>
<dbReference type="EMBL" id="JAATIQ010000034">
    <property type="protein sequence ID" value="KAF4397166.1"/>
    <property type="molecule type" value="Genomic_DNA"/>
</dbReference>
<organism evidence="3 4">
    <name type="scientific">Cannabis sativa</name>
    <name type="common">Hemp</name>
    <name type="synonym">Marijuana</name>
    <dbReference type="NCBI Taxonomy" id="3483"/>
    <lineage>
        <taxon>Eukaryota</taxon>
        <taxon>Viridiplantae</taxon>
        <taxon>Streptophyta</taxon>
        <taxon>Embryophyta</taxon>
        <taxon>Tracheophyta</taxon>
        <taxon>Spermatophyta</taxon>
        <taxon>Magnoliopsida</taxon>
        <taxon>eudicotyledons</taxon>
        <taxon>Gunneridae</taxon>
        <taxon>Pentapetalae</taxon>
        <taxon>rosids</taxon>
        <taxon>fabids</taxon>
        <taxon>Rosales</taxon>
        <taxon>Cannabaceae</taxon>
        <taxon>Cannabis</taxon>
    </lineage>
</organism>
<evidence type="ECO:0000256" key="1">
    <source>
        <dbReference type="SAM" id="SignalP"/>
    </source>
</evidence>
<accession>A0A7J6HPG5</accession>
<feature type="domain" description="Dynamin-type G" evidence="2">
    <location>
        <begin position="1"/>
        <end position="111"/>
    </location>
</feature>
<dbReference type="GO" id="GO:0005737">
    <property type="term" value="C:cytoplasm"/>
    <property type="evidence" value="ECO:0007669"/>
    <property type="project" value="TreeGrafter"/>
</dbReference>
<dbReference type="AlphaFoldDB" id="A0A7J6HPG5"/>
<gene>
    <name evidence="3" type="ORF">G4B88_009012</name>
</gene>
<dbReference type="SUPFAM" id="SSF52540">
    <property type="entry name" value="P-loop containing nucleoside triphosphate hydrolases"/>
    <property type="match status" value="1"/>
</dbReference>
<keyword evidence="1" id="KW-0732">Signal</keyword>
<feature type="signal peptide" evidence="1">
    <location>
        <begin position="1"/>
        <end position="28"/>
    </location>
</feature>
<dbReference type="Gene3D" id="3.40.50.300">
    <property type="entry name" value="P-loop containing nucleotide triphosphate hydrolases"/>
    <property type="match status" value="1"/>
</dbReference>
<evidence type="ECO:0000259" key="2">
    <source>
        <dbReference type="PROSITE" id="PS51718"/>
    </source>
</evidence>
<dbReference type="GO" id="GO:0005525">
    <property type="term" value="F:GTP binding"/>
    <property type="evidence" value="ECO:0007669"/>
    <property type="project" value="InterPro"/>
</dbReference>
<feature type="chain" id="PRO_5029666131" description="Dynamin-type G domain-containing protein" evidence="1">
    <location>
        <begin position="29"/>
        <end position="111"/>
    </location>
</feature>
<dbReference type="PROSITE" id="PS51718">
    <property type="entry name" value="G_DYNAMIN_2"/>
    <property type="match status" value="1"/>
</dbReference>
<dbReference type="GO" id="GO:0008017">
    <property type="term" value="F:microtubule binding"/>
    <property type="evidence" value="ECO:0007669"/>
    <property type="project" value="TreeGrafter"/>
</dbReference>
<protein>
    <recommendedName>
        <fullName evidence="2">Dynamin-type G domain-containing protein</fullName>
    </recommendedName>
</protein>
<dbReference type="GO" id="GO:0016020">
    <property type="term" value="C:membrane"/>
    <property type="evidence" value="ECO:0007669"/>
    <property type="project" value="TreeGrafter"/>
</dbReference>
<keyword evidence="4" id="KW-1185">Reference proteome</keyword>
<proteinExistence type="predicted"/>
<comment type="caution">
    <text evidence="3">The sequence shown here is derived from an EMBL/GenBank/DDBJ whole genome shotgun (WGS) entry which is preliminary data.</text>
</comment>
<dbReference type="Pfam" id="PF00350">
    <property type="entry name" value="Dynamin_N"/>
    <property type="match status" value="1"/>
</dbReference>
<dbReference type="InterPro" id="IPR022812">
    <property type="entry name" value="Dynamin"/>
</dbReference>
<dbReference type="InterPro" id="IPR027417">
    <property type="entry name" value="P-loop_NTPase"/>
</dbReference>
<dbReference type="PANTHER" id="PTHR11566:SF223">
    <property type="entry name" value="PROTEIN 1C, PUTATIVE, EXPRESSED-RELATED"/>
    <property type="match status" value="1"/>
</dbReference>
<dbReference type="GO" id="GO:0005874">
    <property type="term" value="C:microtubule"/>
    <property type="evidence" value="ECO:0007669"/>
    <property type="project" value="TreeGrafter"/>
</dbReference>
<dbReference type="PRINTS" id="PR00195">
    <property type="entry name" value="DYNAMIN"/>
</dbReference>